<gene>
    <name evidence="1" type="ORF">FM119_02475</name>
</gene>
<evidence type="ECO:0000313" key="1">
    <source>
        <dbReference type="EMBL" id="SJN20859.1"/>
    </source>
</evidence>
<dbReference type="InterPro" id="IPR027417">
    <property type="entry name" value="P-loop_NTPase"/>
</dbReference>
<keyword evidence="2" id="KW-1185">Reference proteome</keyword>
<sequence length="377" mass="40921">MASFFENERKYPELAELVKEVRRTNGQEAIVLLNGASVEFVARSRGSGRGYTVDDLFCDEAQELTDEQLEALLPTIAAAPSQDPQIVFLGTPPGENAAGEVFARVRAEGVLGRDKRLAWDEWSIPDEMTVAEAVKRWRELAPLTNPALGFRLRMTTVEDELKAMSGEGFCRERLGRWDSIAGNAAISWDAWNDSRGSQPVSDARTVFGVKFTVDGSGVALAAARRPVDGPVYVEAIRQANLGEGTQWLVDWLSERHQRAAQIVIDGKAGVGYLVNALREAGVRNKRLVLLPTLDQILSAHSMFEQAVTMGLLSHGDQPELDDQVRAALKRKIGTSGGFGWDAPDGGSVAMLDAVTLAHWGAKTTKRNPGRSGGAVVL</sequence>
<dbReference type="Gene3D" id="3.40.50.300">
    <property type="entry name" value="P-loop containing nucleotide triphosphate hydrolases"/>
    <property type="match status" value="1"/>
</dbReference>
<reference evidence="2" key="1">
    <citation type="submission" date="2017-02" db="EMBL/GenBank/DDBJ databases">
        <authorList>
            <person name="Dridi B."/>
        </authorList>
    </citation>
    <scope>NUCLEOTIDE SEQUENCE [LARGE SCALE GENOMIC DNA]</scope>
    <source>
        <strain evidence="2">EB411</strain>
    </source>
</reference>
<accession>A0A1R4IM90</accession>
<dbReference type="AlphaFoldDB" id="A0A1R4IM90"/>
<proteinExistence type="predicted"/>
<dbReference type="Proteomes" id="UP000196778">
    <property type="component" value="Unassembled WGS sequence"/>
</dbReference>
<evidence type="ECO:0000313" key="2">
    <source>
        <dbReference type="Proteomes" id="UP000196778"/>
    </source>
</evidence>
<protein>
    <submittedName>
        <fullName evidence="1">Phage terminase</fullName>
    </submittedName>
</protein>
<dbReference type="EMBL" id="FUKR01000016">
    <property type="protein sequence ID" value="SJN20859.1"/>
    <property type="molecule type" value="Genomic_DNA"/>
</dbReference>
<name>A0A1R4IM90_9MICO</name>
<organism evidence="1 2">
    <name type="scientific">Mycetocola reblochoni REB411</name>
    <dbReference type="NCBI Taxonomy" id="1255698"/>
    <lineage>
        <taxon>Bacteria</taxon>
        <taxon>Bacillati</taxon>
        <taxon>Actinomycetota</taxon>
        <taxon>Actinomycetes</taxon>
        <taxon>Micrococcales</taxon>
        <taxon>Microbacteriaceae</taxon>
        <taxon>Mycetocola</taxon>
    </lineage>
</organism>